<dbReference type="Proteomes" id="UP000095287">
    <property type="component" value="Unplaced"/>
</dbReference>
<dbReference type="AlphaFoldDB" id="A0A1I8ABW6"/>
<comment type="subunit">
    <text evidence="1">Heterohexamer of two PFD-alpha type and four PFD-beta type subunits.</text>
</comment>
<evidence type="ECO:0000313" key="2">
    <source>
        <dbReference type="Proteomes" id="UP000095287"/>
    </source>
</evidence>
<organism evidence="2 3">
    <name type="scientific">Steinernema glaseri</name>
    <dbReference type="NCBI Taxonomy" id="37863"/>
    <lineage>
        <taxon>Eukaryota</taxon>
        <taxon>Metazoa</taxon>
        <taxon>Ecdysozoa</taxon>
        <taxon>Nematoda</taxon>
        <taxon>Chromadorea</taxon>
        <taxon>Rhabditida</taxon>
        <taxon>Tylenchina</taxon>
        <taxon>Panagrolaimomorpha</taxon>
        <taxon>Strongyloidoidea</taxon>
        <taxon>Steinernematidae</taxon>
        <taxon>Steinernema</taxon>
    </lineage>
</organism>
<name>A0A1I8ABW6_9BILA</name>
<keyword evidence="2" id="KW-1185">Reference proteome</keyword>
<evidence type="ECO:0000313" key="3">
    <source>
        <dbReference type="WBParaSite" id="L893_g4328.t1"/>
    </source>
</evidence>
<dbReference type="SUPFAM" id="SSF46579">
    <property type="entry name" value="Prefoldin"/>
    <property type="match status" value="1"/>
</dbReference>
<dbReference type="Gene3D" id="1.10.287.370">
    <property type="match status" value="1"/>
</dbReference>
<reference evidence="3" key="1">
    <citation type="submission" date="2016-11" db="UniProtKB">
        <authorList>
            <consortium name="WormBaseParasite"/>
        </authorList>
    </citation>
    <scope>IDENTIFICATION</scope>
</reference>
<sequence length="126" mass="14371">MSSGKRDEEAYQAIQQLQSMKADLDEKMLAAETMKVLEKKRADSAQAVLKMLEPVRGTDRPVYHNVGRAYMLTDADTVAVLKEEKISQCKKTIESIETRQQELGLTYKQKEDAVREKLRAIQLRSP</sequence>
<evidence type="ECO:0000256" key="1">
    <source>
        <dbReference type="ARBA" id="ARBA00011695"/>
    </source>
</evidence>
<proteinExistence type="predicted"/>
<dbReference type="InterPro" id="IPR009053">
    <property type="entry name" value="Prefoldin"/>
</dbReference>
<protein>
    <submittedName>
        <fullName evidence="3">Prefoldin subunit</fullName>
    </submittedName>
</protein>
<dbReference type="WBParaSite" id="L893_g4328.t1">
    <property type="protein sequence ID" value="L893_g4328.t1"/>
    <property type="gene ID" value="L893_g4328"/>
</dbReference>
<accession>A0A1I8ABW6</accession>